<dbReference type="Pfam" id="PF05630">
    <property type="entry name" value="NPP1"/>
    <property type="match status" value="1"/>
</dbReference>
<dbReference type="InterPro" id="IPR008701">
    <property type="entry name" value="NPP1"/>
</dbReference>
<feature type="chain" id="PRO_5046697479" evidence="3">
    <location>
        <begin position="19"/>
        <end position="254"/>
    </location>
</feature>
<sequence length="254" mass="26623">MTSRPLLFLASLAATAASIPLITPTNTTPLTPRDVIAHDAVVGFPETVPTGSIGDLYLAYQPYLEVINGCVPFPAVDADGNTSGGLEPTGSPSGGCSSSTGQIYARSTISDGTASTYGNAIMYSWYFPKDSPSTGLGHRHDWEGVIIWLSDSSSTSAENILAVCPSAHGDWNCETNASGGVSLEGSRALIRYYSVWPVNHQLGFSGDVGGVQPLVAWESLGEVVRGALEDTDFGDANVPFKEGNWVANLQGATY</sequence>
<keyword evidence="2" id="KW-0843">Virulence</keyword>
<comment type="caution">
    <text evidence="4">The sequence shown here is derived from an EMBL/GenBank/DDBJ whole genome shotgun (WGS) entry which is preliminary data.</text>
</comment>
<organism evidence="4 5">
    <name type="scientific">Aspergillus cavernicola</name>
    <dbReference type="NCBI Taxonomy" id="176166"/>
    <lineage>
        <taxon>Eukaryota</taxon>
        <taxon>Fungi</taxon>
        <taxon>Dikarya</taxon>
        <taxon>Ascomycota</taxon>
        <taxon>Pezizomycotina</taxon>
        <taxon>Eurotiomycetes</taxon>
        <taxon>Eurotiomycetidae</taxon>
        <taxon>Eurotiales</taxon>
        <taxon>Aspergillaceae</taxon>
        <taxon>Aspergillus</taxon>
        <taxon>Aspergillus subgen. Nidulantes</taxon>
    </lineage>
</organism>
<evidence type="ECO:0000313" key="5">
    <source>
        <dbReference type="Proteomes" id="UP001610335"/>
    </source>
</evidence>
<evidence type="ECO:0000313" key="4">
    <source>
        <dbReference type="EMBL" id="KAL2826322.1"/>
    </source>
</evidence>
<dbReference type="Proteomes" id="UP001610335">
    <property type="component" value="Unassembled WGS sequence"/>
</dbReference>
<gene>
    <name evidence="4" type="ORF">BDW59DRAFT_161161</name>
</gene>
<dbReference type="EMBL" id="JBFXLS010000031">
    <property type="protein sequence ID" value="KAL2826322.1"/>
    <property type="molecule type" value="Genomic_DNA"/>
</dbReference>
<comment type="similarity">
    <text evidence="1">Belongs to the Necrosis inducing protein (NPP1) family.</text>
</comment>
<dbReference type="PANTHER" id="PTHR33657">
    <property type="entry name" value="DOMAIN PROTEIN, PUTATIVE (AFU_ORTHOLOGUE AFUA_5G00600)-RELATED"/>
    <property type="match status" value="1"/>
</dbReference>
<reference evidence="4 5" key="1">
    <citation type="submission" date="2024-07" db="EMBL/GenBank/DDBJ databases">
        <title>Section-level genome sequencing and comparative genomics of Aspergillus sections Usti and Cavernicolus.</title>
        <authorList>
            <consortium name="Lawrence Berkeley National Laboratory"/>
            <person name="Nybo J.L."/>
            <person name="Vesth T.C."/>
            <person name="Theobald S."/>
            <person name="Frisvad J.C."/>
            <person name="Larsen T.O."/>
            <person name="Kjaerboelling I."/>
            <person name="Rothschild-Mancinelli K."/>
            <person name="Lyhne E.K."/>
            <person name="Kogle M.E."/>
            <person name="Barry K."/>
            <person name="Clum A."/>
            <person name="Na H."/>
            <person name="Ledsgaard L."/>
            <person name="Lin J."/>
            <person name="Lipzen A."/>
            <person name="Kuo A."/>
            <person name="Riley R."/>
            <person name="Mondo S."/>
            <person name="LaButti K."/>
            <person name="Haridas S."/>
            <person name="Pangalinan J."/>
            <person name="Salamov A.A."/>
            <person name="Simmons B.A."/>
            <person name="Magnuson J.K."/>
            <person name="Chen J."/>
            <person name="Drula E."/>
            <person name="Henrissat B."/>
            <person name="Wiebenga A."/>
            <person name="Lubbers R.J."/>
            <person name="Gomes A.C."/>
            <person name="Makela M.R."/>
            <person name="Stajich J."/>
            <person name="Grigoriev I.V."/>
            <person name="Mortensen U.H."/>
            <person name="De vries R.P."/>
            <person name="Baker S.E."/>
            <person name="Andersen M.R."/>
        </authorList>
    </citation>
    <scope>NUCLEOTIDE SEQUENCE [LARGE SCALE GENOMIC DNA]</scope>
    <source>
        <strain evidence="4 5">CBS 600.67</strain>
    </source>
</reference>
<keyword evidence="3" id="KW-0732">Signal</keyword>
<name>A0ABR4IFD9_9EURO</name>
<feature type="signal peptide" evidence="3">
    <location>
        <begin position="1"/>
        <end position="18"/>
    </location>
</feature>
<dbReference type="PANTHER" id="PTHR33657:SF8">
    <property type="entry name" value="DOMAIN PROTEIN, PUTATIVE (AFU_ORTHOLOGUE AFUA_5G00600)-RELATED"/>
    <property type="match status" value="1"/>
</dbReference>
<accession>A0ABR4IFD9</accession>
<dbReference type="PIRSF" id="PIRSF029958">
    <property type="entry name" value="Necrosis-inducing_protein"/>
    <property type="match status" value="1"/>
</dbReference>
<evidence type="ECO:0000256" key="3">
    <source>
        <dbReference type="SAM" id="SignalP"/>
    </source>
</evidence>
<proteinExistence type="inferred from homology"/>
<keyword evidence="5" id="KW-1185">Reference proteome</keyword>
<protein>
    <submittedName>
        <fullName evidence="4">NPP1 domain protein</fullName>
    </submittedName>
</protein>
<evidence type="ECO:0000256" key="2">
    <source>
        <dbReference type="ARBA" id="ARBA00023026"/>
    </source>
</evidence>
<evidence type="ECO:0000256" key="1">
    <source>
        <dbReference type="ARBA" id="ARBA00009520"/>
    </source>
</evidence>